<keyword evidence="6" id="KW-0067">ATP-binding</keyword>
<dbReference type="Pfam" id="PF00664">
    <property type="entry name" value="ABC_membrane"/>
    <property type="match status" value="2"/>
</dbReference>
<dbReference type="InterPro" id="IPR036640">
    <property type="entry name" value="ABC1_TM_sf"/>
</dbReference>
<dbReference type="Gene3D" id="3.40.50.300">
    <property type="entry name" value="P-loop containing nucleotide triphosphate hydrolases"/>
    <property type="match status" value="3"/>
</dbReference>
<protein>
    <submittedName>
        <fullName evidence="13">Uncharacterized protein</fullName>
    </submittedName>
</protein>
<dbReference type="CDD" id="cd03250">
    <property type="entry name" value="ABCC_MRP_domain1"/>
    <property type="match status" value="1"/>
</dbReference>
<accession>A0A5A8DCN3</accession>
<evidence type="ECO:0000256" key="5">
    <source>
        <dbReference type="ARBA" id="ARBA00022741"/>
    </source>
</evidence>
<dbReference type="InterPro" id="IPR011527">
    <property type="entry name" value="ABC1_TM_dom"/>
</dbReference>
<proteinExistence type="predicted"/>
<feature type="domain" description="ABC transporter" evidence="11">
    <location>
        <begin position="1325"/>
        <end position="1653"/>
    </location>
</feature>
<feature type="transmembrane region" description="Helical" evidence="10">
    <location>
        <begin position="97"/>
        <end position="114"/>
    </location>
</feature>
<organism evidence="13 14">
    <name type="scientific">Cafeteria roenbergensis</name>
    <name type="common">Marine flagellate</name>
    <dbReference type="NCBI Taxonomy" id="33653"/>
    <lineage>
        <taxon>Eukaryota</taxon>
        <taxon>Sar</taxon>
        <taxon>Stramenopiles</taxon>
        <taxon>Bigyra</taxon>
        <taxon>Opalozoa</taxon>
        <taxon>Bicosoecida</taxon>
        <taxon>Cafeteriaceae</taxon>
        <taxon>Cafeteria</taxon>
    </lineage>
</organism>
<dbReference type="InterPro" id="IPR044726">
    <property type="entry name" value="ABCC_6TM_D2"/>
</dbReference>
<evidence type="ECO:0000256" key="2">
    <source>
        <dbReference type="ARBA" id="ARBA00022448"/>
    </source>
</evidence>
<dbReference type="InterPro" id="IPR003439">
    <property type="entry name" value="ABC_transporter-like_ATP-bd"/>
</dbReference>
<evidence type="ECO:0000256" key="9">
    <source>
        <dbReference type="SAM" id="MobiDB-lite"/>
    </source>
</evidence>
<dbReference type="InterPro" id="IPR027417">
    <property type="entry name" value="P-loop_NTPase"/>
</dbReference>
<feature type="transmembrane region" description="Helical" evidence="10">
    <location>
        <begin position="316"/>
        <end position="339"/>
    </location>
</feature>
<evidence type="ECO:0000259" key="12">
    <source>
        <dbReference type="PROSITE" id="PS50929"/>
    </source>
</evidence>
<feature type="transmembrane region" description="Helical" evidence="10">
    <location>
        <begin position="272"/>
        <end position="296"/>
    </location>
</feature>
<dbReference type="Pfam" id="PF00005">
    <property type="entry name" value="ABC_tran"/>
    <property type="match status" value="2"/>
</dbReference>
<comment type="caution">
    <text evidence="13">The sequence shown here is derived from an EMBL/GenBank/DDBJ whole genome shotgun (WGS) entry which is preliminary data.</text>
</comment>
<dbReference type="Gene3D" id="1.20.1560.10">
    <property type="entry name" value="ABC transporter type 1, transmembrane domain"/>
    <property type="match status" value="2"/>
</dbReference>
<feature type="region of interest" description="Disordered" evidence="9">
    <location>
        <begin position="1416"/>
        <end position="1479"/>
    </location>
</feature>
<feature type="transmembrane region" description="Helical" evidence="10">
    <location>
        <begin position="1050"/>
        <end position="1071"/>
    </location>
</feature>
<feature type="region of interest" description="Disordered" evidence="9">
    <location>
        <begin position="1295"/>
        <end position="1317"/>
    </location>
</feature>
<evidence type="ECO:0000256" key="8">
    <source>
        <dbReference type="ARBA" id="ARBA00023136"/>
    </source>
</evidence>
<evidence type="ECO:0000256" key="4">
    <source>
        <dbReference type="ARBA" id="ARBA00022737"/>
    </source>
</evidence>
<feature type="compositionally biased region" description="Basic and acidic residues" evidence="9">
    <location>
        <begin position="1427"/>
        <end position="1448"/>
    </location>
</feature>
<keyword evidence="8 10" id="KW-0472">Membrane</keyword>
<dbReference type="SUPFAM" id="SSF52540">
    <property type="entry name" value="P-loop containing nucleoside triphosphate hydrolases"/>
    <property type="match status" value="2"/>
</dbReference>
<feature type="compositionally biased region" description="Acidic residues" evidence="9">
    <location>
        <begin position="1449"/>
        <end position="1464"/>
    </location>
</feature>
<name>A0A5A8DCN3_CAFRO</name>
<keyword evidence="5" id="KW-0547">Nucleotide-binding</keyword>
<keyword evidence="4" id="KW-0677">Repeat</keyword>
<feature type="domain" description="ABC transporter" evidence="11">
    <location>
        <begin position="482"/>
        <end position="728"/>
    </location>
</feature>
<dbReference type="PROSITE" id="PS00211">
    <property type="entry name" value="ABC_TRANSPORTER_1"/>
    <property type="match status" value="1"/>
</dbReference>
<dbReference type="EMBL" id="VLTM01000028">
    <property type="protein sequence ID" value="KAA0162297.1"/>
    <property type="molecule type" value="Genomic_DNA"/>
</dbReference>
<comment type="subcellular location">
    <subcellularLocation>
        <location evidence="1">Membrane</location>
        <topology evidence="1">Multi-pass membrane protein</topology>
    </subcellularLocation>
</comment>
<feature type="region of interest" description="Disordered" evidence="9">
    <location>
        <begin position="768"/>
        <end position="816"/>
    </location>
</feature>
<feature type="region of interest" description="Disordered" evidence="9">
    <location>
        <begin position="842"/>
        <end position="876"/>
    </location>
</feature>
<dbReference type="SMART" id="SM00382">
    <property type="entry name" value="AAA"/>
    <property type="match status" value="2"/>
</dbReference>
<evidence type="ECO:0000256" key="1">
    <source>
        <dbReference type="ARBA" id="ARBA00004141"/>
    </source>
</evidence>
<evidence type="ECO:0000256" key="10">
    <source>
        <dbReference type="SAM" id="Phobius"/>
    </source>
</evidence>
<feature type="transmembrane region" description="Helical" evidence="10">
    <location>
        <begin position="59"/>
        <end position="77"/>
    </location>
</feature>
<evidence type="ECO:0000256" key="6">
    <source>
        <dbReference type="ARBA" id="ARBA00022840"/>
    </source>
</evidence>
<feature type="domain" description="ABC transmembrane type-1" evidence="12">
    <location>
        <begin position="909"/>
        <end position="1205"/>
    </location>
</feature>
<evidence type="ECO:0000313" key="14">
    <source>
        <dbReference type="Proteomes" id="UP000325113"/>
    </source>
</evidence>
<feature type="transmembrane region" description="Helical" evidence="10">
    <location>
        <begin position="198"/>
        <end position="218"/>
    </location>
</feature>
<dbReference type="GO" id="GO:0016020">
    <property type="term" value="C:membrane"/>
    <property type="evidence" value="ECO:0007669"/>
    <property type="project" value="UniProtKB-SubCell"/>
</dbReference>
<dbReference type="CDD" id="cd18580">
    <property type="entry name" value="ABC_6TM_ABCC_D2"/>
    <property type="match status" value="1"/>
</dbReference>
<feature type="region of interest" description="Disordered" evidence="9">
    <location>
        <begin position="571"/>
        <end position="593"/>
    </location>
</feature>
<dbReference type="FunFam" id="1.20.1560.10:FF:000013">
    <property type="entry name" value="ABC transporter C family member 2"/>
    <property type="match status" value="1"/>
</dbReference>
<feature type="transmembrane region" description="Helical" evidence="10">
    <location>
        <begin position="173"/>
        <end position="192"/>
    </location>
</feature>
<evidence type="ECO:0000259" key="11">
    <source>
        <dbReference type="PROSITE" id="PS50893"/>
    </source>
</evidence>
<keyword evidence="2" id="KW-0813">Transport</keyword>
<feature type="domain" description="ABC transmembrane type-1" evidence="12">
    <location>
        <begin position="64"/>
        <end position="336"/>
    </location>
</feature>
<dbReference type="PROSITE" id="PS50929">
    <property type="entry name" value="ABC_TM1F"/>
    <property type="match status" value="2"/>
</dbReference>
<dbReference type="SUPFAM" id="SSF90123">
    <property type="entry name" value="ABC transporter transmembrane region"/>
    <property type="match status" value="2"/>
</dbReference>
<dbReference type="PANTHER" id="PTHR24223">
    <property type="entry name" value="ATP-BINDING CASSETTE SUB-FAMILY C"/>
    <property type="match status" value="1"/>
</dbReference>
<evidence type="ECO:0000256" key="7">
    <source>
        <dbReference type="ARBA" id="ARBA00022989"/>
    </source>
</evidence>
<dbReference type="GO" id="GO:0140359">
    <property type="term" value="F:ABC-type transporter activity"/>
    <property type="evidence" value="ECO:0007669"/>
    <property type="project" value="InterPro"/>
</dbReference>
<dbReference type="GO" id="GO:0016887">
    <property type="term" value="F:ATP hydrolysis activity"/>
    <property type="evidence" value="ECO:0007669"/>
    <property type="project" value="InterPro"/>
</dbReference>
<dbReference type="GO" id="GO:0005524">
    <property type="term" value="F:ATP binding"/>
    <property type="evidence" value="ECO:0007669"/>
    <property type="project" value="UniProtKB-KW"/>
</dbReference>
<feature type="transmembrane region" description="Helical" evidence="10">
    <location>
        <begin position="956"/>
        <end position="978"/>
    </location>
</feature>
<feature type="compositionally biased region" description="Low complexity" evidence="9">
    <location>
        <begin position="861"/>
        <end position="872"/>
    </location>
</feature>
<dbReference type="InterPro" id="IPR050173">
    <property type="entry name" value="ABC_transporter_C-like"/>
</dbReference>
<feature type="transmembrane region" description="Helical" evidence="10">
    <location>
        <begin position="895"/>
        <end position="918"/>
    </location>
</feature>
<sequence>MLAKGATEPLQFPDVFPLPVEQESTGIHGVFDAAWRQQLSQHGEAGASIWAAIYAAAGWRFWSSGALLLAATVASLAESFALENLLAALDAEDISESVAWAAVLVGLGTVYVFANQHMAMQGMEMGMRGRTALTAALHAKLLRVPSGVSRGLMSTLVGTDAAKMTDLGWDFHYIWASPITLLVALAMCWRLLGPAILPAVGVAVILIPVNVAITAAFTETENDIMAHRQRRMASISEAAGSILGVKLFGWEGRVARRIARHRIRELRHVRRFSLGVASVMSVVLSMSTLMACAAFGTYSLTGGTLTSAVVFPALYLIQLTSWPLLQLPYVLSALGAACASMSRIRRFLLGKEVVAAARAEDDRAATALVGGSPPAGASASGEPASYAAAAGAPSGPLVASGSDDVIVLERATLRWPRPSRVARRRDQEAQGAGGDDPSCLTMALRNSWFRGRPAVVPATSADSGVAEPLLDAADSSADADAVLTAATGKRGRPRAPVLHDVTLRVPRGQLVAVIGPVGSGKSSLLAAVLGELEAAGGAARRSGTVGVRGRVALVPQSSWVRSSTVRANVSMAAPPSRTDAAQPGGEAGGETAEEAERAYGAVLDACCLRPDLELLAHGEATEVGESGVSLSGGQKARVTLARAVRSGLDVALLDDPLSAVDAHVGARLFHDVVCGALAGSTRLLVTHQLQFLPQVDRILVMRHGRIAHDGTYEELLAAGVKFASLLEQVADEEGAEDKAAGAGEGEAARMSGAGAALSVDGLTAGAGEAAAAERGEEDAAVASLGSPPTAPASARGSVGGPAGHAKSGRGAGFAGAAGEGGPADHIGAGVLLEALRVPHLSREGSHSSVPWSPKRASARNAGGETPAAADAAGAGGGSLVSDEDRYSGTVGAGVFMAYGASLGGIGFAVWFVLLSLGLELTSTGGSAFLALWADAADGKATSPPPFASDVNPPPSYWVSVYFALGLLSTAASLFRNFAWFEATFRASRRLHDRVVSALLRAPLSFWTSTPSGRILNRLSKDVGVVDQELPDYTSDVLLCVVECIARLTTIAVASPIFLLVFLPVGVFYYIVTKYYRGSSRELKRLEAIASSPLQARFAETVEGLPSIRAFGLQASERRAAAAALDNSNTLFWVSRMANRWISVRVEFSGSIIVAAVAAIAVVTTVPAVQPYVPGVRSLLALALTYSINLTGTLNWLVRCVTTAEAEFSRVERLYHFASIASEAPLDGKAPAATLAGSVPGPAVAPGSGGDADDAALMLGAPITPAVAHASSTGTMASEALVEAAAGIVGGTDADQWAGTEEHRRQRRPAEEVRKPPAGWPSRGELVFRDVWMRYRPDLAPVLRGVTVQIEAGTRVGIVGRTGAGKSSLFGALFRTVELCRGGIELDGVDTSSVGLRAVRSAIAAVPQDPVLWSGSLRAALDPSGPDEETRGSAGRKDSEAKAAAKKDSTDEDEDDDEDDDEGEDGAGGADHGDDEEGHEDGAAVDCLTRCVCGDPHRPISEAEVRSGMRWDERRGLPAAPPPTDEELLGALEAVGLGEWARTFTLDGRLEEGGRNLSLGTRQLLALARTLLRRSAVIALDEATASVSPAEDNAIQVALQTAFRGRTVLAVAHRLPTVIGYDRILVMDAGRLCEWGSPAQLLRIPGADAAAGAQRSPLVTGLFASMVAETGAPSEAALRAAAATAAGL</sequence>
<dbReference type="PROSITE" id="PS50893">
    <property type="entry name" value="ABC_TRANSPORTER_2"/>
    <property type="match status" value="2"/>
</dbReference>
<dbReference type="InterPro" id="IPR017871">
    <property type="entry name" value="ABC_transporter-like_CS"/>
</dbReference>
<feature type="compositionally biased region" description="Basic and acidic residues" evidence="9">
    <location>
        <begin position="1299"/>
        <end position="1314"/>
    </location>
</feature>
<keyword evidence="3 10" id="KW-0812">Transmembrane</keyword>
<dbReference type="CDD" id="cd18579">
    <property type="entry name" value="ABC_6TM_ABCC_D1"/>
    <property type="match status" value="1"/>
</dbReference>
<feature type="transmembrane region" description="Helical" evidence="10">
    <location>
        <begin position="1145"/>
        <end position="1168"/>
    </location>
</feature>
<reference evidence="13 14" key="1">
    <citation type="submission" date="2019-07" db="EMBL/GenBank/DDBJ databases">
        <title>Genomes of Cafeteria roenbergensis.</title>
        <authorList>
            <person name="Fischer M.G."/>
            <person name="Hackl T."/>
            <person name="Roman M."/>
        </authorList>
    </citation>
    <scope>NUCLEOTIDE SEQUENCE [LARGE SCALE GENOMIC DNA]</scope>
    <source>
        <strain evidence="13 14">Cflag</strain>
    </source>
</reference>
<evidence type="ECO:0000256" key="3">
    <source>
        <dbReference type="ARBA" id="ARBA00022692"/>
    </source>
</evidence>
<dbReference type="InterPro" id="IPR003593">
    <property type="entry name" value="AAA+_ATPase"/>
</dbReference>
<keyword evidence="7 10" id="KW-1133">Transmembrane helix</keyword>
<dbReference type="Proteomes" id="UP000325113">
    <property type="component" value="Unassembled WGS sequence"/>
</dbReference>
<evidence type="ECO:0000313" key="13">
    <source>
        <dbReference type="EMBL" id="KAA0162297.1"/>
    </source>
</evidence>
<dbReference type="PANTHER" id="PTHR24223:SF415">
    <property type="entry name" value="FI20190P1"/>
    <property type="match status" value="1"/>
</dbReference>
<dbReference type="InterPro" id="IPR044746">
    <property type="entry name" value="ABCC_6TM_D1"/>
</dbReference>
<gene>
    <name evidence="13" type="ORF">FNF31_03339</name>
</gene>